<dbReference type="EMBL" id="BKZW01000004">
    <property type="protein sequence ID" value="GER91797.1"/>
    <property type="molecule type" value="Genomic_DNA"/>
</dbReference>
<keyword evidence="1" id="KW-0472">Membrane</keyword>
<gene>
    <name evidence="2" type="ORF">KDW_59590</name>
</gene>
<proteinExistence type="predicted"/>
<evidence type="ECO:0000313" key="3">
    <source>
        <dbReference type="Proteomes" id="UP000326912"/>
    </source>
</evidence>
<feature type="transmembrane region" description="Helical" evidence="1">
    <location>
        <begin position="34"/>
        <end position="54"/>
    </location>
</feature>
<accession>A0A5J4KYZ1</accession>
<reference evidence="2 3" key="1">
    <citation type="submission" date="2019-10" db="EMBL/GenBank/DDBJ databases">
        <title>Dictyobacter vulcani sp. nov., within the class Ktedonobacteria, isolated from soil of volcanic Mt. Zao.</title>
        <authorList>
            <person name="Zheng Y."/>
            <person name="Wang C.M."/>
            <person name="Sakai Y."/>
            <person name="Abe K."/>
            <person name="Yokota A."/>
            <person name="Yabe S."/>
        </authorList>
    </citation>
    <scope>NUCLEOTIDE SEQUENCE [LARGE SCALE GENOMIC DNA]</scope>
    <source>
        <strain evidence="2 3">W12</strain>
    </source>
</reference>
<evidence type="ECO:0000256" key="1">
    <source>
        <dbReference type="SAM" id="Phobius"/>
    </source>
</evidence>
<dbReference type="AlphaFoldDB" id="A0A5J4KYZ1"/>
<dbReference type="Proteomes" id="UP000326912">
    <property type="component" value="Unassembled WGS sequence"/>
</dbReference>
<evidence type="ECO:0000313" key="2">
    <source>
        <dbReference type="EMBL" id="GER91797.1"/>
    </source>
</evidence>
<organism evidence="2 3">
    <name type="scientific">Dictyobacter vulcani</name>
    <dbReference type="NCBI Taxonomy" id="2607529"/>
    <lineage>
        <taxon>Bacteria</taxon>
        <taxon>Bacillati</taxon>
        <taxon>Chloroflexota</taxon>
        <taxon>Ktedonobacteria</taxon>
        <taxon>Ktedonobacterales</taxon>
        <taxon>Dictyobacteraceae</taxon>
        <taxon>Dictyobacter</taxon>
    </lineage>
</organism>
<keyword evidence="1" id="KW-0812">Transmembrane</keyword>
<keyword evidence="1" id="KW-1133">Transmembrane helix</keyword>
<dbReference type="RefSeq" id="WP_162005718.1">
    <property type="nucleotide sequence ID" value="NZ_BKZW01000004.1"/>
</dbReference>
<name>A0A5J4KYZ1_9CHLR</name>
<protein>
    <submittedName>
        <fullName evidence="2">Uncharacterized protein</fullName>
    </submittedName>
</protein>
<sequence length="104" mass="11688">MGWYRRVDHRTAPADRLVGRTRGRLAFSTNMARGIVSILCIVVLLAGSLLTYVLQPNLHMLQGSYFENHEQWHDAIDQYTLAGEKKTRQSGVSAHLHLMGTGPE</sequence>
<comment type="caution">
    <text evidence="2">The sequence shown here is derived from an EMBL/GenBank/DDBJ whole genome shotgun (WGS) entry which is preliminary data.</text>
</comment>
<keyword evidence="3" id="KW-1185">Reference proteome</keyword>